<gene>
    <name evidence="9" type="ORF">NQ491_09915</name>
</gene>
<comment type="catalytic activity">
    <reaction evidence="1">
        <text>Hydrolysis of terminal non-reducing N-acetyl-D-hexosamine residues in N-acetyl-beta-D-hexosaminides.</text>
        <dbReference type="EC" id="3.2.1.52"/>
    </reaction>
</comment>
<evidence type="ECO:0000256" key="3">
    <source>
        <dbReference type="ARBA" id="ARBA00012663"/>
    </source>
</evidence>
<sequence length="530" mass="60226">MKNMLIALLAVLTLASGSAAAQSARIEIVPKPAEIVAFENQAVYKDPVLVWLDPQAGLDRNYVEQTLRETGLSPIFVDKRKKADLVFWLNKTPLNNDDEAYRLAVQSPDSKKQIVARADAKEGLLYALQTLRQLARQENGTVVVPSCVITDAPAFPWRAFMLDESRHFHGMAAVKDLLDEMARLKLNTFHWHLVDDPGWRIEIKKYPLLTERGSKRDFSHMDITPEGWDSLHPERTYYTQDEIREVVRYAADRGIRIIPEIEVPGHASASILAYPWIGSTSRREGKAVTGDLYDVTDPKVEAFLHDILDEVIGLFPSKIVHIGGDEANYVHWKNSPEIMAFMKENGLPTCTDLQVWAINRMSKYLASKGCRMIGWNEITGETVREGIQASQSEQLAPGTIVQFWDGDVSLVNKAIAKGYDVVNSNRFFTYVDYAYEVTPFEKAYSFDPIPEGLAEKDKKKILGLGCQMWGEYTPTLERIYYQTYPRIAAFAESGWTAPEKKSYPDFRKRLKKIEAIWKEKGYIKTQIGKY</sequence>
<dbReference type="InterPro" id="IPR015882">
    <property type="entry name" value="HEX_bac_N"/>
</dbReference>
<dbReference type="PRINTS" id="PR00738">
    <property type="entry name" value="GLHYDRLASE20"/>
</dbReference>
<dbReference type="PANTHER" id="PTHR22600">
    <property type="entry name" value="BETA-HEXOSAMINIDASE"/>
    <property type="match status" value="1"/>
</dbReference>
<dbReference type="InterPro" id="IPR025705">
    <property type="entry name" value="Beta_hexosaminidase_sua/sub"/>
</dbReference>
<dbReference type="Gene3D" id="3.20.20.80">
    <property type="entry name" value="Glycosidases"/>
    <property type="match status" value="1"/>
</dbReference>
<proteinExistence type="inferred from homology"/>
<evidence type="ECO:0000256" key="2">
    <source>
        <dbReference type="ARBA" id="ARBA00006285"/>
    </source>
</evidence>
<dbReference type="CDD" id="cd06563">
    <property type="entry name" value="GH20_chitobiase-like"/>
    <property type="match status" value="1"/>
</dbReference>
<dbReference type="PIRSF" id="PIRSF001093">
    <property type="entry name" value="B-hxosamndse_ab_euk"/>
    <property type="match status" value="1"/>
</dbReference>
<reference evidence="9" key="1">
    <citation type="journal article" date="2022" name="Cell">
        <title>Design, construction, and in vivo augmentation of a complex gut microbiome.</title>
        <authorList>
            <person name="Cheng A.G."/>
            <person name="Ho P.Y."/>
            <person name="Aranda-Diaz A."/>
            <person name="Jain S."/>
            <person name="Yu F.B."/>
            <person name="Meng X."/>
            <person name="Wang M."/>
            <person name="Iakiviak M."/>
            <person name="Nagashima K."/>
            <person name="Zhao A."/>
            <person name="Murugkar P."/>
            <person name="Patil A."/>
            <person name="Atabakhsh K."/>
            <person name="Weakley A."/>
            <person name="Yan J."/>
            <person name="Brumbaugh A.R."/>
            <person name="Higginbottom S."/>
            <person name="Dimas A."/>
            <person name="Shiver A.L."/>
            <person name="Deutschbauer A."/>
            <person name="Neff N."/>
            <person name="Sonnenburg J.L."/>
            <person name="Huang K.C."/>
            <person name="Fischbach M.A."/>
        </authorList>
    </citation>
    <scope>NUCLEOTIDE SEQUENCE</scope>
    <source>
        <strain evidence="9">AP11</strain>
    </source>
</reference>
<dbReference type="InterPro" id="IPR017853">
    <property type="entry name" value="GH"/>
</dbReference>
<evidence type="ECO:0000256" key="4">
    <source>
        <dbReference type="ARBA" id="ARBA00022801"/>
    </source>
</evidence>
<keyword evidence="5" id="KW-0326">Glycosidase</keyword>
<dbReference type="SUPFAM" id="SSF55545">
    <property type="entry name" value="beta-N-acetylhexosaminidase-like domain"/>
    <property type="match status" value="1"/>
</dbReference>
<keyword evidence="4" id="KW-0378">Hydrolase</keyword>
<evidence type="ECO:0000259" key="7">
    <source>
        <dbReference type="Pfam" id="PF00728"/>
    </source>
</evidence>
<dbReference type="PANTHER" id="PTHR22600:SF57">
    <property type="entry name" value="BETA-N-ACETYLHEXOSAMINIDASE"/>
    <property type="match status" value="1"/>
</dbReference>
<feature type="domain" description="Beta-hexosaminidase bacterial type N-terminal" evidence="8">
    <location>
        <begin position="26"/>
        <end position="152"/>
    </location>
</feature>
<dbReference type="EMBL" id="CP102294">
    <property type="protein sequence ID" value="UWN56956.1"/>
    <property type="molecule type" value="Genomic_DNA"/>
</dbReference>
<dbReference type="InterPro" id="IPR015883">
    <property type="entry name" value="Glyco_hydro_20_cat"/>
</dbReference>
<keyword evidence="10" id="KW-1185">Reference proteome</keyword>
<evidence type="ECO:0000256" key="1">
    <source>
        <dbReference type="ARBA" id="ARBA00001231"/>
    </source>
</evidence>
<evidence type="ECO:0000259" key="8">
    <source>
        <dbReference type="Pfam" id="PF02838"/>
    </source>
</evidence>
<dbReference type="Pfam" id="PF00728">
    <property type="entry name" value="Glyco_hydro_20"/>
    <property type="match status" value="1"/>
</dbReference>
<evidence type="ECO:0000256" key="5">
    <source>
        <dbReference type="ARBA" id="ARBA00023295"/>
    </source>
</evidence>
<evidence type="ECO:0000313" key="9">
    <source>
        <dbReference type="EMBL" id="UWN56956.1"/>
    </source>
</evidence>
<evidence type="ECO:0000256" key="6">
    <source>
        <dbReference type="SAM" id="SignalP"/>
    </source>
</evidence>
<feature type="signal peptide" evidence="6">
    <location>
        <begin position="1"/>
        <end position="20"/>
    </location>
</feature>
<dbReference type="Proteomes" id="UP001059295">
    <property type="component" value="Chromosome"/>
</dbReference>
<feature type="chain" id="PRO_5046761618" description="beta-N-acetylhexosaminidase" evidence="6">
    <location>
        <begin position="21"/>
        <end position="530"/>
    </location>
</feature>
<dbReference type="SUPFAM" id="SSF51445">
    <property type="entry name" value="(Trans)glycosidases"/>
    <property type="match status" value="1"/>
</dbReference>
<evidence type="ECO:0000313" key="10">
    <source>
        <dbReference type="Proteomes" id="UP001059295"/>
    </source>
</evidence>
<organism evidence="9 10">
    <name type="scientific">Alistipes ihumii AP11</name>
    <dbReference type="NCBI Taxonomy" id="1211813"/>
    <lineage>
        <taxon>Bacteria</taxon>
        <taxon>Pseudomonadati</taxon>
        <taxon>Bacteroidota</taxon>
        <taxon>Bacteroidia</taxon>
        <taxon>Bacteroidales</taxon>
        <taxon>Rikenellaceae</taxon>
        <taxon>Alistipes</taxon>
    </lineage>
</organism>
<dbReference type="GeneID" id="82892051"/>
<dbReference type="EC" id="3.2.1.52" evidence="3"/>
<dbReference type="InterPro" id="IPR029018">
    <property type="entry name" value="Hex-like_dom2"/>
</dbReference>
<feature type="domain" description="Glycoside hydrolase family 20 catalytic" evidence="7">
    <location>
        <begin position="155"/>
        <end position="497"/>
    </location>
</feature>
<dbReference type="RefSeq" id="WP_019245716.1">
    <property type="nucleotide sequence ID" value="NZ_CAPH01000009.1"/>
</dbReference>
<dbReference type="Gene3D" id="3.30.379.10">
    <property type="entry name" value="Chitobiase/beta-hexosaminidase domain 2-like"/>
    <property type="match status" value="1"/>
</dbReference>
<name>A0ABY5V0G2_9BACT</name>
<protein>
    <recommendedName>
        <fullName evidence="3">beta-N-acetylhexosaminidase</fullName>
        <ecNumber evidence="3">3.2.1.52</ecNumber>
    </recommendedName>
</protein>
<accession>A0ABY5V0G2</accession>
<keyword evidence="6" id="KW-0732">Signal</keyword>
<comment type="similarity">
    <text evidence="2">Belongs to the glycosyl hydrolase 20 family.</text>
</comment>
<dbReference type="Pfam" id="PF02838">
    <property type="entry name" value="Glyco_hydro_20b"/>
    <property type="match status" value="1"/>
</dbReference>